<dbReference type="PRINTS" id="PR00035">
    <property type="entry name" value="HTHGNTR"/>
</dbReference>
<proteinExistence type="predicted"/>
<dbReference type="CDD" id="cd07377">
    <property type="entry name" value="WHTH_GntR"/>
    <property type="match status" value="1"/>
</dbReference>
<evidence type="ECO:0000259" key="4">
    <source>
        <dbReference type="PROSITE" id="PS50949"/>
    </source>
</evidence>
<dbReference type="SMART" id="SM00895">
    <property type="entry name" value="FCD"/>
    <property type="match status" value="1"/>
</dbReference>
<sequence>MRDDKAIRVTTTDRFAVSERNRLRPKKMPDMIANRVREMIARGEVGDGEWLPTEPELMATFGVSRPTLREAFRLLEADSLVTIRRGPPGGARVTIPGPEAAASQFGLLLTLSHTSIQDVYEARMVIEPAAARTLAERGNATARKALAAEVKRLAQLVDSPEDFASATVQFHRKLVELAGNKTLATVVGMLTEILTRHMAETVRDSPRHRAELAASDERAVRAYQKLVTLIQAKDGEGAEKFWIRHMKAAREYVLNVDDTTQVVDLLY</sequence>
<dbReference type="SUPFAM" id="SSF46785">
    <property type="entry name" value="Winged helix' DNA-binding domain"/>
    <property type="match status" value="1"/>
</dbReference>
<feature type="domain" description="HTH gntR-type" evidence="4">
    <location>
        <begin position="26"/>
        <end position="96"/>
    </location>
</feature>
<dbReference type="PROSITE" id="PS50949">
    <property type="entry name" value="HTH_GNTR"/>
    <property type="match status" value="1"/>
</dbReference>
<dbReference type="InterPro" id="IPR036390">
    <property type="entry name" value="WH_DNA-bd_sf"/>
</dbReference>
<dbReference type="InterPro" id="IPR000524">
    <property type="entry name" value="Tscrpt_reg_HTH_GntR"/>
</dbReference>
<dbReference type="InterPro" id="IPR011711">
    <property type="entry name" value="GntR_C"/>
</dbReference>
<dbReference type="SMART" id="SM00345">
    <property type="entry name" value="HTH_GNTR"/>
    <property type="match status" value="1"/>
</dbReference>
<organism evidence="5 6">
    <name type="scientific">Nocardia nova</name>
    <dbReference type="NCBI Taxonomy" id="37330"/>
    <lineage>
        <taxon>Bacteria</taxon>
        <taxon>Bacillati</taxon>
        <taxon>Actinomycetota</taxon>
        <taxon>Actinomycetes</taxon>
        <taxon>Mycobacteriales</taxon>
        <taxon>Nocardiaceae</taxon>
        <taxon>Nocardia</taxon>
    </lineage>
</organism>
<dbReference type="Gene3D" id="1.20.120.530">
    <property type="entry name" value="GntR ligand-binding domain-like"/>
    <property type="match status" value="1"/>
</dbReference>
<dbReference type="EMBL" id="PSZC01000013">
    <property type="protein sequence ID" value="PPJ36520.1"/>
    <property type="molecule type" value="Genomic_DNA"/>
</dbReference>
<dbReference type="SUPFAM" id="SSF48008">
    <property type="entry name" value="GntR ligand-binding domain-like"/>
    <property type="match status" value="1"/>
</dbReference>
<keyword evidence="1" id="KW-0805">Transcription regulation</keyword>
<gene>
    <name evidence="5" type="ORF">C5E45_18995</name>
</gene>
<dbReference type="GO" id="GO:0003700">
    <property type="term" value="F:DNA-binding transcription factor activity"/>
    <property type="evidence" value="ECO:0007669"/>
    <property type="project" value="InterPro"/>
</dbReference>
<keyword evidence="2" id="KW-0238">DNA-binding</keyword>
<dbReference type="Gene3D" id="1.10.10.10">
    <property type="entry name" value="Winged helix-like DNA-binding domain superfamily/Winged helix DNA-binding domain"/>
    <property type="match status" value="1"/>
</dbReference>
<reference evidence="5 6" key="1">
    <citation type="submission" date="2018-02" db="EMBL/GenBank/DDBJ databases">
        <title>8 Nocardia nova and 1 Nocardia cyriacigeorgica strain used for evolution to TMP-SMX.</title>
        <authorList>
            <person name="Mehta H."/>
            <person name="Weng J."/>
            <person name="Shamoo Y."/>
        </authorList>
    </citation>
    <scope>NUCLEOTIDE SEQUENCE [LARGE SCALE GENOMIC DNA]</scope>
    <source>
        <strain evidence="5 6">MDA3139</strain>
    </source>
</reference>
<evidence type="ECO:0000313" key="6">
    <source>
        <dbReference type="Proteomes" id="UP000239874"/>
    </source>
</evidence>
<evidence type="ECO:0000256" key="3">
    <source>
        <dbReference type="ARBA" id="ARBA00023163"/>
    </source>
</evidence>
<evidence type="ECO:0000256" key="2">
    <source>
        <dbReference type="ARBA" id="ARBA00023125"/>
    </source>
</evidence>
<dbReference type="Pfam" id="PF00392">
    <property type="entry name" value="GntR"/>
    <property type="match status" value="1"/>
</dbReference>
<dbReference type="PANTHER" id="PTHR43537">
    <property type="entry name" value="TRANSCRIPTIONAL REGULATOR, GNTR FAMILY"/>
    <property type="match status" value="1"/>
</dbReference>
<protein>
    <submittedName>
        <fullName evidence="5">FadR family transcriptional regulator</fullName>
    </submittedName>
</protein>
<dbReference type="Pfam" id="PF07729">
    <property type="entry name" value="FCD"/>
    <property type="match status" value="1"/>
</dbReference>
<dbReference type="PANTHER" id="PTHR43537:SF24">
    <property type="entry name" value="GLUCONATE OPERON TRANSCRIPTIONAL REPRESSOR"/>
    <property type="match status" value="1"/>
</dbReference>
<dbReference type="GO" id="GO:0003677">
    <property type="term" value="F:DNA binding"/>
    <property type="evidence" value="ECO:0007669"/>
    <property type="project" value="UniProtKB-KW"/>
</dbReference>
<dbReference type="InterPro" id="IPR008920">
    <property type="entry name" value="TF_FadR/GntR_C"/>
</dbReference>
<name>A0A2S6AMS2_9NOCA</name>
<dbReference type="InterPro" id="IPR036388">
    <property type="entry name" value="WH-like_DNA-bd_sf"/>
</dbReference>
<keyword evidence="3" id="KW-0804">Transcription</keyword>
<accession>A0A2S6AMS2</accession>
<evidence type="ECO:0000256" key="1">
    <source>
        <dbReference type="ARBA" id="ARBA00023015"/>
    </source>
</evidence>
<evidence type="ECO:0000313" key="5">
    <source>
        <dbReference type="EMBL" id="PPJ36520.1"/>
    </source>
</evidence>
<dbReference type="AlphaFoldDB" id="A0A2S6AMS2"/>
<dbReference type="Proteomes" id="UP000239874">
    <property type="component" value="Unassembled WGS sequence"/>
</dbReference>
<comment type="caution">
    <text evidence="5">The sequence shown here is derived from an EMBL/GenBank/DDBJ whole genome shotgun (WGS) entry which is preliminary data.</text>
</comment>